<gene>
    <name evidence="2" type="ORF">AAFF_G00309940</name>
</gene>
<reference evidence="2" key="1">
    <citation type="journal article" date="2023" name="Science">
        <title>Genome structures resolve the early diversification of teleost fishes.</title>
        <authorList>
            <person name="Parey E."/>
            <person name="Louis A."/>
            <person name="Montfort J."/>
            <person name="Bouchez O."/>
            <person name="Roques C."/>
            <person name="Iampietro C."/>
            <person name="Lluch J."/>
            <person name="Castinel A."/>
            <person name="Donnadieu C."/>
            <person name="Desvignes T."/>
            <person name="Floi Bucao C."/>
            <person name="Jouanno E."/>
            <person name="Wen M."/>
            <person name="Mejri S."/>
            <person name="Dirks R."/>
            <person name="Jansen H."/>
            <person name="Henkel C."/>
            <person name="Chen W.J."/>
            <person name="Zahm M."/>
            <person name="Cabau C."/>
            <person name="Klopp C."/>
            <person name="Thompson A.W."/>
            <person name="Robinson-Rechavi M."/>
            <person name="Braasch I."/>
            <person name="Lecointre G."/>
            <person name="Bobe J."/>
            <person name="Postlethwait J.H."/>
            <person name="Berthelot C."/>
            <person name="Roest Crollius H."/>
            <person name="Guiguen Y."/>
        </authorList>
    </citation>
    <scope>NUCLEOTIDE SEQUENCE</scope>
    <source>
        <strain evidence="2">NC1722</strain>
    </source>
</reference>
<evidence type="ECO:0000313" key="2">
    <source>
        <dbReference type="EMBL" id="KAJ8406106.1"/>
    </source>
</evidence>
<name>A0AAD7WQW8_9TELE</name>
<dbReference type="EMBL" id="JAINUG010000045">
    <property type="protein sequence ID" value="KAJ8406106.1"/>
    <property type="molecule type" value="Genomic_DNA"/>
</dbReference>
<evidence type="ECO:0000313" key="3">
    <source>
        <dbReference type="Proteomes" id="UP001221898"/>
    </source>
</evidence>
<comment type="caution">
    <text evidence="2">The sequence shown here is derived from an EMBL/GenBank/DDBJ whole genome shotgun (WGS) entry which is preliminary data.</text>
</comment>
<dbReference type="Proteomes" id="UP001221898">
    <property type="component" value="Unassembled WGS sequence"/>
</dbReference>
<evidence type="ECO:0000256" key="1">
    <source>
        <dbReference type="SAM" id="MobiDB-lite"/>
    </source>
</evidence>
<protein>
    <submittedName>
        <fullName evidence="2">Uncharacterized protein</fullName>
    </submittedName>
</protein>
<feature type="region of interest" description="Disordered" evidence="1">
    <location>
        <begin position="1"/>
        <end position="79"/>
    </location>
</feature>
<feature type="compositionally biased region" description="Polar residues" evidence="1">
    <location>
        <begin position="51"/>
        <end position="60"/>
    </location>
</feature>
<organism evidence="2 3">
    <name type="scientific">Aldrovandia affinis</name>
    <dbReference type="NCBI Taxonomy" id="143900"/>
    <lineage>
        <taxon>Eukaryota</taxon>
        <taxon>Metazoa</taxon>
        <taxon>Chordata</taxon>
        <taxon>Craniata</taxon>
        <taxon>Vertebrata</taxon>
        <taxon>Euteleostomi</taxon>
        <taxon>Actinopterygii</taxon>
        <taxon>Neopterygii</taxon>
        <taxon>Teleostei</taxon>
        <taxon>Notacanthiformes</taxon>
        <taxon>Halosauridae</taxon>
        <taxon>Aldrovandia</taxon>
    </lineage>
</organism>
<keyword evidence="3" id="KW-1185">Reference proteome</keyword>
<dbReference type="AlphaFoldDB" id="A0AAD7WQW8"/>
<sequence>MFQIRTMDSTLRRDTGRPPRPGPASETLRGHEDSRGRGRFSDQASDPAPRTNITTVNWLTGGSPDGGQYSRSPNRRCGR</sequence>
<proteinExistence type="predicted"/>
<feature type="compositionally biased region" description="Basic and acidic residues" evidence="1">
    <location>
        <begin position="28"/>
        <end position="40"/>
    </location>
</feature>
<accession>A0AAD7WQW8</accession>